<feature type="signal peptide" evidence="2">
    <location>
        <begin position="1"/>
        <end position="22"/>
    </location>
</feature>
<evidence type="ECO:0000313" key="3">
    <source>
        <dbReference type="EMBL" id="QZN96347.1"/>
    </source>
</evidence>
<sequence length="363" mass="38666">MKTNIYCWLTALCWLVSLPVLADLPTSNTTTVTETMDTSSLPAPLYIWNNVTVGSSDVGSSVESSSYKVGMVCKSSTDSTNGACPTTLTWNDVAPGLITLTFTQDRTGQTKTLTVSGLRNNRESNYSPWTSVTFNRDPRNTPIFTYSIAQSELSSLTDGVWRATLVMDYYNWTSTYVATWTASITLTVTSESAQQVYFPAFVSTDATVDLGVSGLNNADLSTTTSGSASLDMCLYDGANAAGKTIILSLSDQGASPSDRTSGLFSVYRTGGSGADAADRIDFAITVKNPVTRAAQTVKNGESITWTAPDGGFTARLVTLPDYTTSTYCVPAPLTFTTQTSKPSTKHSGDYTGTVTVTYTPSTS</sequence>
<evidence type="ECO:0000313" key="5">
    <source>
        <dbReference type="Proteomes" id="UP000825886"/>
    </source>
</evidence>
<proteinExistence type="predicted"/>
<protein>
    <submittedName>
        <fullName evidence="3">Uncharacterized protein</fullName>
    </submittedName>
</protein>
<evidence type="ECO:0000256" key="2">
    <source>
        <dbReference type="SAM" id="SignalP"/>
    </source>
</evidence>
<name>A0ABX9AMD7_9ENTR</name>
<evidence type="ECO:0000256" key="1">
    <source>
        <dbReference type="SAM" id="MobiDB-lite"/>
    </source>
</evidence>
<feature type="chain" id="PRO_5045034064" evidence="2">
    <location>
        <begin position="23"/>
        <end position="363"/>
    </location>
</feature>
<organism evidence="3 5">
    <name type="scientific">Symbiopectobacterium purcellii</name>
    <dbReference type="NCBI Taxonomy" id="2871826"/>
    <lineage>
        <taxon>Bacteria</taxon>
        <taxon>Pseudomonadati</taxon>
        <taxon>Pseudomonadota</taxon>
        <taxon>Gammaproteobacteria</taxon>
        <taxon>Enterobacterales</taxon>
        <taxon>Enterobacteriaceae</taxon>
    </lineage>
</organism>
<dbReference type="Proteomes" id="UP000825886">
    <property type="component" value="Chromosome"/>
</dbReference>
<gene>
    <name evidence="3" type="ORF">K6K13_02420</name>
    <name evidence="4" type="ORF">K6K13_02875</name>
</gene>
<feature type="region of interest" description="Disordered" evidence="1">
    <location>
        <begin position="339"/>
        <end position="363"/>
    </location>
</feature>
<evidence type="ECO:0000313" key="4">
    <source>
        <dbReference type="EMBL" id="QZN96426.1"/>
    </source>
</evidence>
<keyword evidence="5" id="KW-1185">Reference proteome</keyword>
<dbReference type="InterPro" id="IPR043037">
    <property type="entry name" value="CfaE_adhesin"/>
</dbReference>
<feature type="compositionally biased region" description="Low complexity" evidence="1">
    <location>
        <begin position="350"/>
        <end position="363"/>
    </location>
</feature>
<dbReference type="Gene3D" id="2.60.40.2040">
    <property type="entry name" value="CFA/I fimbrial subunit E, pilin domain"/>
    <property type="match status" value="1"/>
</dbReference>
<dbReference type="Pfam" id="PF07434">
    <property type="entry name" value="CblD"/>
    <property type="match status" value="1"/>
</dbReference>
<dbReference type="Gene3D" id="2.60.40.2520">
    <property type="entry name" value="CFA/I fimbrial subunit E, adhesin domain"/>
    <property type="match status" value="1"/>
</dbReference>
<dbReference type="EMBL" id="CP081864">
    <property type="protein sequence ID" value="QZN96426.1"/>
    <property type="molecule type" value="Genomic_DNA"/>
</dbReference>
<keyword evidence="2" id="KW-0732">Signal</keyword>
<accession>A0ABX9AMD7</accession>
<reference evidence="3 5" key="1">
    <citation type="submission" date="2021-08" db="EMBL/GenBank/DDBJ databases">
        <title>Culture and genomic analysis of Symbiopectobacterium purcellii sp. nov. gen. nov., isolated from the leafhopper Empoasca decipiens.</title>
        <authorList>
            <person name="Nadal-Jimenez P."/>
            <person name="Siozios S."/>
            <person name="Halliday N."/>
            <person name="Camara M."/>
            <person name="Hurst G.D.D."/>
        </authorList>
    </citation>
    <scope>NUCLEOTIDE SEQUENCE [LARGE SCALE GENOMIC DNA]</scope>
    <source>
        <strain evidence="3 5">SyEd1</strain>
    </source>
</reference>
<dbReference type="EMBL" id="CP081864">
    <property type="protein sequence ID" value="QZN96347.1"/>
    <property type="molecule type" value="Genomic_DNA"/>
</dbReference>
<dbReference type="RefSeq" id="WP_222159399.1">
    <property type="nucleotide sequence ID" value="NZ_CP081864.1"/>
</dbReference>
<dbReference type="InterPro" id="IPR010888">
    <property type="entry name" value="CblD"/>
</dbReference>